<dbReference type="InterPro" id="IPR019756">
    <property type="entry name" value="Pept_S26A_signal_pept_1_Ser-AS"/>
</dbReference>
<dbReference type="InterPro" id="IPR036286">
    <property type="entry name" value="LexA/Signal_pep-like_sf"/>
</dbReference>
<feature type="transmembrane region" description="Helical" evidence="8">
    <location>
        <begin position="28"/>
        <end position="46"/>
    </location>
</feature>
<evidence type="ECO:0000259" key="11">
    <source>
        <dbReference type="Pfam" id="PF10502"/>
    </source>
</evidence>
<dbReference type="AlphaFoldDB" id="A0AA35V9G0"/>
<dbReference type="Pfam" id="PF10502">
    <property type="entry name" value="Peptidase_S26"/>
    <property type="match status" value="1"/>
</dbReference>
<dbReference type="GO" id="GO:0016020">
    <property type="term" value="C:membrane"/>
    <property type="evidence" value="ECO:0007669"/>
    <property type="project" value="UniProtKB-SubCell"/>
</dbReference>
<comment type="caution">
    <text evidence="12">The sequence shown here is derived from an EMBL/GenBank/DDBJ whole genome shotgun (WGS) entry which is preliminary data.</text>
</comment>
<dbReference type="Proteomes" id="UP001176960">
    <property type="component" value="Unassembled WGS sequence"/>
</dbReference>
<evidence type="ECO:0000256" key="3">
    <source>
        <dbReference type="ARBA" id="ARBA00013208"/>
    </source>
</evidence>
<dbReference type="EMBL" id="CATKSH010000001">
    <property type="protein sequence ID" value="CAI9119429.1"/>
    <property type="molecule type" value="Genomic_DNA"/>
</dbReference>
<feature type="active site" evidence="7">
    <location>
        <position position="117"/>
    </location>
</feature>
<keyword evidence="5 8" id="KW-0645">Protease</keyword>
<accession>A0AA35V9G0</accession>
<keyword evidence="8" id="KW-0812">Transmembrane</keyword>
<evidence type="ECO:0000313" key="12">
    <source>
        <dbReference type="EMBL" id="CAI9119429.1"/>
    </source>
</evidence>
<evidence type="ECO:0000256" key="5">
    <source>
        <dbReference type="ARBA" id="ARBA00022670"/>
    </source>
</evidence>
<dbReference type="PANTHER" id="PTHR43390">
    <property type="entry name" value="SIGNAL PEPTIDASE I"/>
    <property type="match status" value="1"/>
</dbReference>
<evidence type="ECO:0000256" key="9">
    <source>
        <dbReference type="RuleBase" id="RU362042"/>
    </source>
</evidence>
<evidence type="ECO:0000256" key="1">
    <source>
        <dbReference type="ARBA" id="ARBA00000677"/>
    </source>
</evidence>
<sequence length="271" mass="30604">MTDQRTTDPANSPDLATTTDRRETPGDLIRFVLVWLTIIIVVRSFIVEPFNIPSGSMIPTLQVGDYVAVTKYNYGFSRFSLPFGVNIIPGRIFASEPHRGDVAVFRFTKNTSIDYIKRIVGLPGDHIQVRGGELYLNGTLVPRHSMGPYAAYDENRTRLAGTRYDEDLPGSGGRGVVHHEILKLTEDGEQNDTPEYVVPAGMFFAMGDDRDDSADSRFQGDEPEDLGYVPMQNLVGKAQFVFLSIDQSHPFWQVWEWPLEIRWSRLFKAVQ</sequence>
<name>A0AA35V9G0_9PROT</name>
<proteinExistence type="inferred from homology"/>
<keyword evidence="13" id="KW-1185">Reference proteome</keyword>
<dbReference type="GO" id="GO:0009003">
    <property type="term" value="F:signal peptidase activity"/>
    <property type="evidence" value="ECO:0007669"/>
    <property type="project" value="UniProtKB-EC"/>
</dbReference>
<reference evidence="12" key="1">
    <citation type="submission" date="2023-03" db="EMBL/GenBank/DDBJ databases">
        <authorList>
            <person name="Cleenwerck I."/>
        </authorList>
    </citation>
    <scope>NUCLEOTIDE SEQUENCE</scope>
    <source>
        <strain evidence="12">LMG 32879</strain>
    </source>
</reference>
<evidence type="ECO:0000256" key="4">
    <source>
        <dbReference type="ARBA" id="ARBA00019232"/>
    </source>
</evidence>
<evidence type="ECO:0000256" key="7">
    <source>
        <dbReference type="PIRSR" id="PIRSR600223-1"/>
    </source>
</evidence>
<evidence type="ECO:0000256" key="2">
    <source>
        <dbReference type="ARBA" id="ARBA00009370"/>
    </source>
</evidence>
<dbReference type="GO" id="GO:0004252">
    <property type="term" value="F:serine-type endopeptidase activity"/>
    <property type="evidence" value="ECO:0007669"/>
    <property type="project" value="InterPro"/>
</dbReference>
<evidence type="ECO:0000256" key="8">
    <source>
        <dbReference type="RuleBase" id="RU003993"/>
    </source>
</evidence>
<dbReference type="PRINTS" id="PR00727">
    <property type="entry name" value="LEADERPTASE"/>
</dbReference>
<keyword evidence="8" id="KW-1133">Transmembrane helix</keyword>
<dbReference type="PROSITE" id="PS00501">
    <property type="entry name" value="SPASE_I_1"/>
    <property type="match status" value="1"/>
</dbReference>
<feature type="region of interest" description="Disordered" evidence="10">
    <location>
        <begin position="1"/>
        <end position="21"/>
    </location>
</feature>
<dbReference type="NCBIfam" id="TIGR02227">
    <property type="entry name" value="sigpep_I_bact"/>
    <property type="match status" value="1"/>
</dbReference>
<dbReference type="Gene3D" id="2.10.109.10">
    <property type="entry name" value="Umud Fragment, subunit A"/>
    <property type="match status" value="1"/>
</dbReference>
<dbReference type="CDD" id="cd06530">
    <property type="entry name" value="S26_SPase_I"/>
    <property type="match status" value="1"/>
</dbReference>
<dbReference type="InterPro" id="IPR000223">
    <property type="entry name" value="Pept_S26A_signal_pept_1"/>
</dbReference>
<feature type="compositionally biased region" description="Polar residues" evidence="10">
    <location>
        <begin position="1"/>
        <end position="18"/>
    </location>
</feature>
<feature type="active site" evidence="7">
    <location>
        <position position="56"/>
    </location>
</feature>
<dbReference type="RefSeq" id="WP_289842661.1">
    <property type="nucleotide sequence ID" value="NZ_CATKSH010000001.1"/>
</dbReference>
<dbReference type="PANTHER" id="PTHR43390:SF1">
    <property type="entry name" value="CHLOROPLAST PROCESSING PEPTIDASE"/>
    <property type="match status" value="1"/>
</dbReference>
<dbReference type="InterPro" id="IPR019757">
    <property type="entry name" value="Pept_S26A_signal_pept_1_Lys-AS"/>
</dbReference>
<dbReference type="SUPFAM" id="SSF51306">
    <property type="entry name" value="LexA/Signal peptidase"/>
    <property type="match status" value="1"/>
</dbReference>
<evidence type="ECO:0000313" key="13">
    <source>
        <dbReference type="Proteomes" id="UP001176960"/>
    </source>
</evidence>
<dbReference type="EC" id="3.4.21.89" evidence="3 8"/>
<dbReference type="InterPro" id="IPR019533">
    <property type="entry name" value="Peptidase_S26"/>
</dbReference>
<protein>
    <recommendedName>
        <fullName evidence="4 8">Signal peptidase I</fullName>
        <ecNumber evidence="3 8">3.4.21.89</ecNumber>
    </recommendedName>
</protein>
<keyword evidence="8" id="KW-0472">Membrane</keyword>
<keyword evidence="6 8" id="KW-0378">Hydrolase</keyword>
<feature type="domain" description="Peptidase S26" evidence="11">
    <location>
        <begin position="28"/>
        <end position="242"/>
    </location>
</feature>
<comment type="subcellular location">
    <subcellularLocation>
        <location evidence="9">Membrane</location>
        <topology evidence="9">Single-pass type II membrane protein</topology>
    </subcellularLocation>
</comment>
<evidence type="ECO:0000256" key="6">
    <source>
        <dbReference type="ARBA" id="ARBA00022801"/>
    </source>
</evidence>
<gene>
    <name evidence="12" type="primary">lepB</name>
    <name evidence="12" type="ORF">LMG32879_000244</name>
</gene>
<organism evidence="12 13">
    <name type="scientific">Brytella acorum</name>
    <dbReference type="NCBI Taxonomy" id="2959299"/>
    <lineage>
        <taxon>Bacteria</taxon>
        <taxon>Pseudomonadati</taxon>
        <taxon>Pseudomonadota</taxon>
        <taxon>Alphaproteobacteria</taxon>
        <taxon>Acetobacterales</taxon>
        <taxon>Acetobacteraceae</taxon>
        <taxon>Brytella</taxon>
    </lineage>
</organism>
<evidence type="ECO:0000256" key="10">
    <source>
        <dbReference type="SAM" id="MobiDB-lite"/>
    </source>
</evidence>
<comment type="catalytic activity">
    <reaction evidence="1 8">
        <text>Cleavage of hydrophobic, N-terminal signal or leader sequences from secreted and periplasmic proteins.</text>
        <dbReference type="EC" id="3.4.21.89"/>
    </reaction>
</comment>
<dbReference type="GO" id="GO:0006465">
    <property type="term" value="P:signal peptide processing"/>
    <property type="evidence" value="ECO:0007669"/>
    <property type="project" value="InterPro"/>
</dbReference>
<comment type="similarity">
    <text evidence="2 9">Belongs to the peptidase S26 family.</text>
</comment>
<dbReference type="PROSITE" id="PS00760">
    <property type="entry name" value="SPASE_I_2"/>
    <property type="match status" value="1"/>
</dbReference>